<dbReference type="InterPro" id="IPR025489">
    <property type="entry name" value="DUF4381"/>
</dbReference>
<evidence type="ECO:0000256" key="1">
    <source>
        <dbReference type="SAM" id="Phobius"/>
    </source>
</evidence>
<keyword evidence="1" id="KW-1133">Transmembrane helix</keyword>
<keyword evidence="1" id="KW-0812">Transmembrane</keyword>
<dbReference type="OrthoDB" id="283083at2"/>
<name>A0A095VS23_9GAMM</name>
<dbReference type="Proteomes" id="UP000029640">
    <property type="component" value="Unassembled WGS sequence"/>
</dbReference>
<dbReference type="RefSeq" id="WP_052094427.1">
    <property type="nucleotide sequence ID" value="NZ_KN234754.1"/>
</dbReference>
<feature type="transmembrane region" description="Helical" evidence="1">
    <location>
        <begin position="31"/>
        <end position="50"/>
    </location>
</feature>
<sequence length="161" mass="17431">MSDPLDPGSLVGLVDIVEAPALPLWWPLPPLVWMLLALLAAAAVAWLWRFQRCWHGDRYRREAVAGLAGASADPAERLRQARMQLKRAAITAYGREGVAPLDGAPWWTFLDERCAGSAFAKGPGAAADRALARGCAPGAGELEAFEAATVHWLRSHRREGP</sequence>
<dbReference type="AlphaFoldDB" id="A0A095VS23"/>
<reference evidence="2 3" key="1">
    <citation type="journal article" date="2014" name="Genome Announc.">
        <title>Genome Sequence of Gammaproteobacterial Pseudohaliea rubra Type Strain DSM 19751, Isolated from Coastal Seawater of the Mediterranean Sea.</title>
        <authorList>
            <person name="Spring S."/>
            <person name="Fiebig A."/>
            <person name="Riedel T."/>
            <person name="Goker M."/>
            <person name="Klenk H.P."/>
        </authorList>
    </citation>
    <scope>NUCLEOTIDE SEQUENCE [LARGE SCALE GENOMIC DNA]</scope>
    <source>
        <strain evidence="2 3">DSM 19751</strain>
    </source>
</reference>
<evidence type="ECO:0008006" key="4">
    <source>
        <dbReference type="Google" id="ProtNLM"/>
    </source>
</evidence>
<dbReference type="Pfam" id="PF14316">
    <property type="entry name" value="DUF4381"/>
    <property type="match status" value="1"/>
</dbReference>
<dbReference type="EMBL" id="AUVB01000031">
    <property type="protein sequence ID" value="KGE04257.1"/>
    <property type="molecule type" value="Genomic_DNA"/>
</dbReference>
<keyword evidence="1" id="KW-0472">Membrane</keyword>
<gene>
    <name evidence="2" type="ORF">HRUBRA_01121</name>
</gene>
<keyword evidence="3" id="KW-1185">Reference proteome</keyword>
<evidence type="ECO:0000313" key="2">
    <source>
        <dbReference type="EMBL" id="KGE04257.1"/>
    </source>
</evidence>
<dbReference type="STRING" id="1265313.HRUBRA_01121"/>
<organism evidence="2 3">
    <name type="scientific">Pseudohaliea rubra DSM 19751</name>
    <dbReference type="NCBI Taxonomy" id="1265313"/>
    <lineage>
        <taxon>Bacteria</taxon>
        <taxon>Pseudomonadati</taxon>
        <taxon>Pseudomonadota</taxon>
        <taxon>Gammaproteobacteria</taxon>
        <taxon>Cellvibrionales</taxon>
        <taxon>Halieaceae</taxon>
        <taxon>Pseudohaliea</taxon>
    </lineage>
</organism>
<comment type="caution">
    <text evidence="2">The sequence shown here is derived from an EMBL/GenBank/DDBJ whole genome shotgun (WGS) entry which is preliminary data.</text>
</comment>
<dbReference type="eggNOG" id="COG2304">
    <property type="taxonomic scope" value="Bacteria"/>
</dbReference>
<proteinExistence type="predicted"/>
<dbReference type="HOGENOM" id="CLU_113195_0_2_6"/>
<accession>A0A095VS23</accession>
<evidence type="ECO:0000313" key="3">
    <source>
        <dbReference type="Proteomes" id="UP000029640"/>
    </source>
</evidence>
<protein>
    <recommendedName>
        <fullName evidence="4">DUF4381 domain-containing protein</fullName>
    </recommendedName>
</protein>